<dbReference type="AlphaFoldDB" id="A0A3M7QQC2"/>
<accession>A0A3M7QQC2</accession>
<keyword evidence="3" id="KW-1185">Reference proteome</keyword>
<comment type="caution">
    <text evidence="2">The sequence shown here is derived from an EMBL/GenBank/DDBJ whole genome shotgun (WGS) entry which is preliminary data.</text>
</comment>
<organism evidence="2 3">
    <name type="scientific">Brachionus plicatilis</name>
    <name type="common">Marine rotifer</name>
    <name type="synonym">Brachionus muelleri</name>
    <dbReference type="NCBI Taxonomy" id="10195"/>
    <lineage>
        <taxon>Eukaryota</taxon>
        <taxon>Metazoa</taxon>
        <taxon>Spiralia</taxon>
        <taxon>Gnathifera</taxon>
        <taxon>Rotifera</taxon>
        <taxon>Eurotatoria</taxon>
        <taxon>Monogononta</taxon>
        <taxon>Pseudotrocha</taxon>
        <taxon>Ploima</taxon>
        <taxon>Brachionidae</taxon>
        <taxon>Brachionus</taxon>
    </lineage>
</organism>
<dbReference type="Proteomes" id="UP000276133">
    <property type="component" value="Unassembled WGS sequence"/>
</dbReference>
<keyword evidence="1" id="KW-0732">Signal</keyword>
<evidence type="ECO:0000313" key="2">
    <source>
        <dbReference type="EMBL" id="RNA13158.1"/>
    </source>
</evidence>
<reference evidence="2 3" key="1">
    <citation type="journal article" date="2018" name="Sci. Rep.">
        <title>Genomic signatures of local adaptation to the degree of environmental predictability in rotifers.</title>
        <authorList>
            <person name="Franch-Gras L."/>
            <person name="Hahn C."/>
            <person name="Garcia-Roger E.M."/>
            <person name="Carmona M.J."/>
            <person name="Serra M."/>
            <person name="Gomez A."/>
        </authorList>
    </citation>
    <scope>NUCLEOTIDE SEQUENCE [LARGE SCALE GENOMIC DNA]</scope>
    <source>
        <strain evidence="2">HYR1</strain>
    </source>
</reference>
<sequence>MLFSIRSASLRSFLTLTIKTCCCSLCFFPETIILQVWSAGDLSTSCCCCCSSRSATLLVPCPSVDQSFRSGRLSEDPVQLTLK</sequence>
<protein>
    <recommendedName>
        <fullName evidence="4">Secreted protein</fullName>
    </recommendedName>
</protein>
<name>A0A3M7QQC2_BRAPC</name>
<evidence type="ECO:0000313" key="3">
    <source>
        <dbReference type="Proteomes" id="UP000276133"/>
    </source>
</evidence>
<dbReference type="EMBL" id="REGN01005490">
    <property type="protein sequence ID" value="RNA13158.1"/>
    <property type="molecule type" value="Genomic_DNA"/>
</dbReference>
<evidence type="ECO:0008006" key="4">
    <source>
        <dbReference type="Google" id="ProtNLM"/>
    </source>
</evidence>
<feature type="signal peptide" evidence="1">
    <location>
        <begin position="1"/>
        <end position="24"/>
    </location>
</feature>
<gene>
    <name evidence="2" type="ORF">BpHYR1_021959</name>
</gene>
<evidence type="ECO:0000256" key="1">
    <source>
        <dbReference type="SAM" id="SignalP"/>
    </source>
</evidence>
<feature type="chain" id="PRO_5018151978" description="Secreted protein" evidence="1">
    <location>
        <begin position="25"/>
        <end position="83"/>
    </location>
</feature>
<proteinExistence type="predicted"/>